<feature type="transmembrane region" description="Helical" evidence="1">
    <location>
        <begin position="67"/>
        <end position="92"/>
    </location>
</feature>
<dbReference type="Proteomes" id="UP000267844">
    <property type="component" value="Unassembled WGS sequence"/>
</dbReference>
<reference evidence="2 7" key="3">
    <citation type="submission" date="2019-06" db="EMBL/GenBank/DDBJ databases">
        <title>Emergence of pandrug resistant Empedobacter falsenii in China.</title>
        <authorList>
            <person name="Dong N."/>
            <person name="Chen S."/>
            <person name="Zhang R."/>
        </authorList>
    </citation>
    <scope>NUCLEOTIDE SEQUENCE [LARGE SCALE GENOMIC DNA]</scope>
    <source>
        <strain evidence="2 7">1681-1</strain>
    </source>
</reference>
<dbReference type="Proteomes" id="UP000254737">
    <property type="component" value="Unassembled WGS sequence"/>
</dbReference>
<dbReference type="InterPro" id="IPR016865">
    <property type="entry name" value="RclC"/>
</dbReference>
<dbReference type="Proteomes" id="UP000510643">
    <property type="component" value="Chromosome"/>
</dbReference>
<dbReference type="PANTHER" id="PTHR40106:SF1">
    <property type="entry name" value="INNER MEMBRANE PROTEIN RCLC"/>
    <property type="match status" value="1"/>
</dbReference>
<protein>
    <submittedName>
        <fullName evidence="2">DUF417 family protein</fullName>
    </submittedName>
    <submittedName>
        <fullName evidence="4">Inner membrane protein ykgB</fullName>
    </submittedName>
</protein>
<dbReference type="PANTHER" id="PTHR40106">
    <property type="entry name" value="INNER MEMBRANE PROTEIN RCLC"/>
    <property type="match status" value="1"/>
</dbReference>
<feature type="transmembrane region" description="Helical" evidence="1">
    <location>
        <begin position="104"/>
        <end position="127"/>
    </location>
</feature>
<reference evidence="3 6" key="2">
    <citation type="submission" date="2018-10" db="EMBL/GenBank/DDBJ databases">
        <title>Transmission dynamics of multidrug resistant bacteria on intensive care unit surfaces.</title>
        <authorList>
            <person name="D'Souza A.W."/>
            <person name="Potter R.F."/>
            <person name="Wallace M."/>
            <person name="Shupe A."/>
            <person name="Patel S."/>
            <person name="Sun S."/>
            <person name="Gul D."/>
            <person name="Kwon J.H."/>
            <person name="Andleeb S."/>
            <person name="Burnham C.-A.D."/>
            <person name="Dantas G."/>
        </authorList>
    </citation>
    <scope>NUCLEOTIDE SEQUENCE [LARGE SCALE GENOMIC DNA]</scope>
    <source>
        <strain evidence="3 6">WF_348</strain>
    </source>
</reference>
<accession>A0A376G8W4</accession>
<keyword evidence="7" id="KW-1185">Reference proteome</keyword>
<gene>
    <name evidence="4" type="primary">ykgB</name>
    <name evidence="3" type="ORF">EGI89_12375</name>
    <name evidence="2" type="ORF">FH779_07260</name>
    <name evidence="4" type="ORF">NCTC13456_01912</name>
</gene>
<dbReference type="EMBL" id="UFXS01000001">
    <property type="protein sequence ID" value="STD55932.1"/>
    <property type="molecule type" value="Genomic_DNA"/>
</dbReference>
<keyword evidence="1" id="KW-1133">Transmembrane helix</keyword>
<dbReference type="GO" id="GO:1901530">
    <property type="term" value="P:response to hypochlorite"/>
    <property type="evidence" value="ECO:0007669"/>
    <property type="project" value="TreeGrafter"/>
</dbReference>
<keyword evidence="1" id="KW-0812">Transmembrane</keyword>
<dbReference type="InterPro" id="IPR007339">
    <property type="entry name" value="RclC-like"/>
</dbReference>
<dbReference type="AlphaFoldDB" id="A0A376G8W4"/>
<dbReference type="GO" id="GO:0005886">
    <property type="term" value="C:plasma membrane"/>
    <property type="evidence" value="ECO:0007669"/>
    <property type="project" value="TreeGrafter"/>
</dbReference>
<evidence type="ECO:0000313" key="2">
    <source>
        <dbReference type="EMBL" id="QLL57889.1"/>
    </source>
</evidence>
<keyword evidence="1" id="KW-0472">Membrane</keyword>
<dbReference type="EMBL" id="CP040908">
    <property type="protein sequence ID" value="QLL57889.1"/>
    <property type="molecule type" value="Genomic_DNA"/>
</dbReference>
<dbReference type="EMBL" id="RHPO01000033">
    <property type="protein sequence ID" value="RRT89405.1"/>
    <property type="molecule type" value="Genomic_DNA"/>
</dbReference>
<name>A0A376G8W4_9FLAO</name>
<proteinExistence type="predicted"/>
<evidence type="ECO:0000313" key="3">
    <source>
        <dbReference type="EMBL" id="RRT89405.1"/>
    </source>
</evidence>
<evidence type="ECO:0000256" key="1">
    <source>
        <dbReference type="SAM" id="Phobius"/>
    </source>
</evidence>
<dbReference type="GeneID" id="78401249"/>
<evidence type="ECO:0000313" key="4">
    <source>
        <dbReference type="EMBL" id="STD55932.1"/>
    </source>
</evidence>
<sequence>METKNLVHTHKDNLNINSPFINLYKIGYYLPLFGTVLLLVWIGIFKFTPTEAQAIKSLVENHPLSFWIYKIFSDQTVSNIVGVLELLVALLVVLTLKYQSLKKYAGIAILIIFGTTLSYLFTTPGIWKFVDGVPVTDFFILKDIAYFGFGFTLLAQSLNKKS</sequence>
<dbReference type="STRING" id="343874.GCA_000805695_00250"/>
<dbReference type="KEGG" id="efal:FH779_07260"/>
<feature type="transmembrane region" description="Helical" evidence="1">
    <location>
        <begin position="26"/>
        <end position="47"/>
    </location>
</feature>
<evidence type="ECO:0000313" key="5">
    <source>
        <dbReference type="Proteomes" id="UP000254737"/>
    </source>
</evidence>
<evidence type="ECO:0000313" key="7">
    <source>
        <dbReference type="Proteomes" id="UP000510643"/>
    </source>
</evidence>
<dbReference type="Pfam" id="PF04224">
    <property type="entry name" value="DUF417"/>
    <property type="match status" value="1"/>
</dbReference>
<evidence type="ECO:0000313" key="6">
    <source>
        <dbReference type="Proteomes" id="UP000267844"/>
    </source>
</evidence>
<dbReference type="PIRSF" id="PIRSF028065">
    <property type="entry name" value="UCP028065"/>
    <property type="match status" value="1"/>
</dbReference>
<reference evidence="4 5" key="1">
    <citation type="submission" date="2018-06" db="EMBL/GenBank/DDBJ databases">
        <authorList>
            <consortium name="Pathogen Informatics"/>
            <person name="Doyle S."/>
        </authorList>
    </citation>
    <scope>NUCLEOTIDE SEQUENCE [LARGE SCALE GENOMIC DNA]</scope>
    <source>
        <strain evidence="4 5">NCTC13456</strain>
    </source>
</reference>
<organism evidence="4 5">
    <name type="scientific">Empedobacter falsenii</name>
    <dbReference type="NCBI Taxonomy" id="343874"/>
    <lineage>
        <taxon>Bacteria</taxon>
        <taxon>Pseudomonadati</taxon>
        <taxon>Bacteroidota</taxon>
        <taxon>Flavobacteriia</taxon>
        <taxon>Flavobacteriales</taxon>
        <taxon>Weeksellaceae</taxon>
        <taxon>Empedobacter</taxon>
    </lineage>
</organism>
<dbReference type="RefSeq" id="WP_115000182.1">
    <property type="nucleotide sequence ID" value="NZ_CP040908.1"/>
</dbReference>
<feature type="transmembrane region" description="Helical" evidence="1">
    <location>
        <begin position="139"/>
        <end position="158"/>
    </location>
</feature>